<comment type="similarity">
    <text evidence="2 10">Belongs to the Wnt family.</text>
</comment>
<dbReference type="Pfam" id="PF00110">
    <property type="entry name" value="wnt"/>
    <property type="match status" value="2"/>
</dbReference>
<keyword evidence="12" id="KW-0472">Membrane</keyword>
<dbReference type="PANTHER" id="PTHR12027:SF101">
    <property type="entry name" value="PROTEIN WNT-4"/>
    <property type="match status" value="1"/>
</dbReference>
<dbReference type="Gene3D" id="3.30.2460.20">
    <property type="match status" value="1"/>
</dbReference>
<feature type="compositionally biased region" description="Polar residues" evidence="11">
    <location>
        <begin position="175"/>
        <end position="193"/>
    </location>
</feature>
<dbReference type="PRINTS" id="PR01349">
    <property type="entry name" value="WNTPROTEIN"/>
</dbReference>
<gene>
    <name evidence="14" type="primary">LOC108664519</name>
</gene>
<feature type="region of interest" description="Disordered" evidence="11">
    <location>
        <begin position="170"/>
        <end position="238"/>
    </location>
</feature>
<name>A0A8B7N058_HYAAZ</name>
<evidence type="ECO:0000256" key="3">
    <source>
        <dbReference type="ARBA" id="ARBA00022473"/>
    </source>
</evidence>
<proteinExistence type="inferred from homology"/>
<feature type="transmembrane region" description="Helical" evidence="12">
    <location>
        <begin position="56"/>
        <end position="77"/>
    </location>
</feature>
<evidence type="ECO:0000256" key="8">
    <source>
        <dbReference type="ARBA" id="ARBA00023180"/>
    </source>
</evidence>
<evidence type="ECO:0000313" key="13">
    <source>
        <dbReference type="Proteomes" id="UP000694843"/>
    </source>
</evidence>
<keyword evidence="13" id="KW-1185">Reference proteome</keyword>
<accession>A0A8B7N058</accession>
<evidence type="ECO:0000256" key="10">
    <source>
        <dbReference type="RuleBase" id="RU003500"/>
    </source>
</evidence>
<feature type="region of interest" description="Disordered" evidence="11">
    <location>
        <begin position="306"/>
        <end position="373"/>
    </location>
</feature>
<dbReference type="SMART" id="SM00097">
    <property type="entry name" value="WNT1"/>
    <property type="match status" value="1"/>
</dbReference>
<protein>
    <recommendedName>
        <fullName evidence="10">Protein Wnt</fullName>
    </recommendedName>
</protein>
<keyword evidence="3 10" id="KW-0217">Developmental protein</keyword>
<dbReference type="GO" id="GO:0005615">
    <property type="term" value="C:extracellular space"/>
    <property type="evidence" value="ECO:0007669"/>
    <property type="project" value="TreeGrafter"/>
</dbReference>
<keyword evidence="12" id="KW-0812">Transmembrane</keyword>
<evidence type="ECO:0000256" key="9">
    <source>
        <dbReference type="ARBA" id="ARBA00023288"/>
    </source>
</evidence>
<dbReference type="RefSeq" id="XP_018006604.1">
    <property type="nucleotide sequence ID" value="XM_018151115.2"/>
</dbReference>
<keyword evidence="8" id="KW-0325">Glycoprotein</keyword>
<evidence type="ECO:0000256" key="1">
    <source>
        <dbReference type="ARBA" id="ARBA00004498"/>
    </source>
</evidence>
<organism evidence="13 14">
    <name type="scientific">Hyalella azteca</name>
    <name type="common">Amphipod</name>
    <dbReference type="NCBI Taxonomy" id="294128"/>
    <lineage>
        <taxon>Eukaryota</taxon>
        <taxon>Metazoa</taxon>
        <taxon>Ecdysozoa</taxon>
        <taxon>Arthropoda</taxon>
        <taxon>Crustacea</taxon>
        <taxon>Multicrustacea</taxon>
        <taxon>Malacostraca</taxon>
        <taxon>Eumalacostraca</taxon>
        <taxon>Peracarida</taxon>
        <taxon>Amphipoda</taxon>
        <taxon>Senticaudata</taxon>
        <taxon>Talitrida</taxon>
        <taxon>Talitroidea</taxon>
        <taxon>Hyalellidae</taxon>
        <taxon>Hyalella</taxon>
    </lineage>
</organism>
<dbReference type="InterPro" id="IPR043158">
    <property type="entry name" value="Wnt_C"/>
</dbReference>
<dbReference type="GO" id="GO:0060070">
    <property type="term" value="P:canonical Wnt signaling pathway"/>
    <property type="evidence" value="ECO:0007669"/>
    <property type="project" value="TreeGrafter"/>
</dbReference>
<evidence type="ECO:0000313" key="14">
    <source>
        <dbReference type="RefSeq" id="XP_018006604.1"/>
    </source>
</evidence>
<feature type="compositionally biased region" description="Basic residues" evidence="11">
    <location>
        <begin position="343"/>
        <end position="356"/>
    </location>
</feature>
<keyword evidence="12" id="KW-1133">Transmembrane helix</keyword>
<dbReference type="KEGG" id="hazt:108664519"/>
<comment type="function">
    <text evidence="10">Ligand for members of the frizzled family of seven transmembrane receptors.</text>
</comment>
<dbReference type="GO" id="GO:0000902">
    <property type="term" value="P:cell morphogenesis"/>
    <property type="evidence" value="ECO:0007669"/>
    <property type="project" value="UniProtKB-ARBA"/>
</dbReference>
<dbReference type="GO" id="GO:0005109">
    <property type="term" value="F:frizzled binding"/>
    <property type="evidence" value="ECO:0007669"/>
    <property type="project" value="TreeGrafter"/>
</dbReference>
<keyword evidence="6 10" id="KW-0879">Wnt signaling pathway</keyword>
<evidence type="ECO:0000256" key="12">
    <source>
        <dbReference type="SAM" id="Phobius"/>
    </source>
</evidence>
<dbReference type="InterPro" id="IPR005817">
    <property type="entry name" value="Wnt"/>
</dbReference>
<reference evidence="14" key="1">
    <citation type="submission" date="2025-08" db="UniProtKB">
        <authorList>
            <consortium name="RefSeq"/>
        </authorList>
    </citation>
    <scope>IDENTIFICATION</scope>
    <source>
        <tissue evidence="14">Whole organism</tissue>
    </source>
</reference>
<keyword evidence="9" id="KW-0449">Lipoprotein</keyword>
<dbReference type="OrthoDB" id="5945655at2759"/>
<dbReference type="GO" id="GO:0045165">
    <property type="term" value="P:cell fate commitment"/>
    <property type="evidence" value="ECO:0007669"/>
    <property type="project" value="TreeGrafter"/>
</dbReference>
<dbReference type="GO" id="GO:0007517">
    <property type="term" value="P:muscle organ development"/>
    <property type="evidence" value="ECO:0007669"/>
    <property type="project" value="UniProtKB-ARBA"/>
</dbReference>
<dbReference type="InterPro" id="IPR018161">
    <property type="entry name" value="Wnt_CS"/>
</dbReference>
<evidence type="ECO:0000256" key="6">
    <source>
        <dbReference type="ARBA" id="ARBA00022687"/>
    </source>
</evidence>
<keyword evidence="7" id="KW-1015">Disulfide bond</keyword>
<dbReference type="GO" id="GO:0005125">
    <property type="term" value="F:cytokine activity"/>
    <property type="evidence" value="ECO:0007669"/>
    <property type="project" value="TreeGrafter"/>
</dbReference>
<sequence>MCCKLRCLRMARLGQGMCSTRSSFVVHNRRECRLVTAAVGRPHTTLLTTSWKCQKLALMLALLTALTPTASAIQWLAVSQMSSLASVPQHAGICKGLKGTLVPQQVQFCRENPFFMEAVKLGALEAINECQFQFRTQRWNCSALAAANGNPYFPLPRNVRNDVMQMDENDRNISGARSPNEYNKLHSASNRGPNTKKKRQSPMAAKLKSGPIDPYNKNSQNRNSYGTHHYAQQHGNSYNYNNKFSYNVKREEQFYASGVNRAAESLKAVPTDVLDHRYNDVTDATIAYNSNSNNRSVLSPSDVIIPDVSTSTSRSPSLSTYTDGPLERPDEPSRVEDDEEDRRRRKRPRRKDKKNRRTSDNRKDKKVSSSLVPFPFPVVPRGTRESAFVHAIASAGVAHAITLRCSSGALDDCGCDHSVKGQTAEGFQWSGCSHNIAYGVSLSKRFVDARDKKKVQRAQQAMRRQPRSTGKRNRVARALINLHNNEAGRQLLQQDMRVGCKCHGVSGSCELKTCWRQMPAFREVGELLKEKFDGATEVKLKTVAGRLKLIPNKQLFKSLAEDDLVFGASSPEYCDFDPSGGSLGTHGRVCNKTSGGVDSCDRLCCDRGYTSSQQLVQERCSCKFHWCCYVECRTCLKEVTVHTCN</sequence>
<evidence type="ECO:0000256" key="11">
    <source>
        <dbReference type="SAM" id="MobiDB-lite"/>
    </source>
</evidence>
<feature type="compositionally biased region" description="Basic and acidic residues" evidence="11">
    <location>
        <begin position="357"/>
        <end position="367"/>
    </location>
</feature>
<dbReference type="AlphaFoldDB" id="A0A8B7N058"/>
<feature type="compositionally biased region" description="Polar residues" evidence="11">
    <location>
        <begin position="216"/>
        <end position="226"/>
    </location>
</feature>
<keyword evidence="4" id="KW-0964">Secreted</keyword>
<evidence type="ECO:0000256" key="2">
    <source>
        <dbReference type="ARBA" id="ARBA00005683"/>
    </source>
</evidence>
<dbReference type="PANTHER" id="PTHR12027">
    <property type="entry name" value="WNT RELATED"/>
    <property type="match status" value="1"/>
</dbReference>
<dbReference type="PROSITE" id="PS00246">
    <property type="entry name" value="WNT1"/>
    <property type="match status" value="1"/>
</dbReference>
<keyword evidence="5" id="KW-0272">Extracellular matrix</keyword>
<evidence type="ECO:0000256" key="5">
    <source>
        <dbReference type="ARBA" id="ARBA00022530"/>
    </source>
</evidence>
<feature type="compositionally biased region" description="Low complexity" evidence="11">
    <location>
        <begin position="309"/>
        <end position="322"/>
    </location>
</feature>
<dbReference type="Proteomes" id="UP000694843">
    <property type="component" value="Unplaced"/>
</dbReference>
<dbReference type="FunFam" id="3.30.2460.20:FF:000001">
    <property type="entry name" value="Wnt homolog"/>
    <property type="match status" value="1"/>
</dbReference>
<evidence type="ECO:0000256" key="7">
    <source>
        <dbReference type="ARBA" id="ARBA00023157"/>
    </source>
</evidence>
<evidence type="ECO:0000256" key="4">
    <source>
        <dbReference type="ARBA" id="ARBA00022525"/>
    </source>
</evidence>
<dbReference type="GeneID" id="108664519"/>
<comment type="subcellular location">
    <subcellularLocation>
        <location evidence="1 10">Secreted</location>
        <location evidence="1 10">Extracellular space</location>
        <location evidence="1 10">Extracellular matrix</location>
    </subcellularLocation>
</comment>
<dbReference type="GO" id="GO:0030182">
    <property type="term" value="P:neuron differentiation"/>
    <property type="evidence" value="ECO:0007669"/>
    <property type="project" value="TreeGrafter"/>
</dbReference>
<feature type="compositionally biased region" description="Basic and acidic residues" evidence="11">
    <location>
        <begin position="325"/>
        <end position="335"/>
    </location>
</feature>